<feature type="domain" description="Glycosyltransferase family 28 N-terminal" evidence="2">
    <location>
        <begin position="3"/>
        <end position="56"/>
    </location>
</feature>
<evidence type="ECO:0000313" key="4">
    <source>
        <dbReference type="EMBL" id="NVK79188.1"/>
    </source>
</evidence>
<keyword evidence="1 4" id="KW-0808">Transferase</keyword>
<evidence type="ECO:0000259" key="3">
    <source>
        <dbReference type="Pfam" id="PF06722"/>
    </source>
</evidence>
<dbReference type="InterPro" id="IPR002213">
    <property type="entry name" value="UDP_glucos_trans"/>
</dbReference>
<dbReference type="PANTHER" id="PTHR48050">
    <property type="entry name" value="STEROL 3-BETA-GLUCOSYLTRANSFERASE"/>
    <property type="match status" value="1"/>
</dbReference>
<dbReference type="EMBL" id="JABBXF010000033">
    <property type="protein sequence ID" value="NVK79188.1"/>
    <property type="molecule type" value="Genomic_DNA"/>
</dbReference>
<keyword evidence="5" id="KW-1185">Reference proteome</keyword>
<proteinExistence type="predicted"/>
<dbReference type="GO" id="GO:0033072">
    <property type="term" value="P:vancomycin biosynthetic process"/>
    <property type="evidence" value="ECO:0007669"/>
    <property type="project" value="UniProtKB-ARBA"/>
</dbReference>
<dbReference type="InterPro" id="IPR010610">
    <property type="entry name" value="EryCIII-like_C"/>
</dbReference>
<dbReference type="Gene3D" id="3.40.50.2000">
    <property type="entry name" value="Glycogen Phosphorylase B"/>
    <property type="match status" value="2"/>
</dbReference>
<dbReference type="Pfam" id="PF03033">
    <property type="entry name" value="Glyco_transf_28"/>
    <property type="match status" value="1"/>
</dbReference>
<organism evidence="4 5">
    <name type="scientific">Streptomyces morookaense</name>
    <name type="common">Streptoverticillium morookaense</name>
    <dbReference type="NCBI Taxonomy" id="1970"/>
    <lineage>
        <taxon>Bacteria</taxon>
        <taxon>Bacillati</taxon>
        <taxon>Actinomycetota</taxon>
        <taxon>Actinomycetes</taxon>
        <taxon>Kitasatosporales</taxon>
        <taxon>Streptomycetaceae</taxon>
        <taxon>Streptomyces</taxon>
    </lineage>
</organism>
<dbReference type="AlphaFoldDB" id="A0A7Y7E7P9"/>
<sequence>MRILVMAAGSRGDVVPYTGLGTALRDAGHEVVLAAPAGFAAAVRDCGLGFRPLPDAQAGIGAGGSLLGRAAAYIDALGDGVADAVAEGDAELLVLSATTAPLGWHAAEALGVPSLGAYLQPVAPTGEFPPTVGGTGRPLGRWGNRAAGRLSLRVVDRLHAQAVRRLRARLDLPPGHGPRAERARRERAGWPVLHGFSPALLPRPADWRAGLDVVGNWWPHVPSGLPADLEDFLQAGPPPVFVGFGSMGGAAEGLGALVAGALRRAGVRGVVQLPDAPSGDDLFAVGDVPHALLFPRMAAVVHHAGAGTTAAALRAGVPAVPVPVTADQPFWARRVAGVGAAVAPVSRAGLSVERLAAAVRSAVEEPGYRAAAVALSRRMAAEDGAAAAREAVERLAR</sequence>
<gene>
    <name evidence="4" type="ORF">HG542_16135</name>
</gene>
<dbReference type="CDD" id="cd03784">
    <property type="entry name" value="GT1_Gtf-like"/>
    <property type="match status" value="1"/>
</dbReference>
<reference evidence="4 5" key="1">
    <citation type="submission" date="2020-04" db="EMBL/GenBank/DDBJ databases">
        <title>Draft Genome Sequence of Streptomyces morookaense DSM 40503, an 8-azaguanine-producing strain.</title>
        <authorList>
            <person name="Qi J."/>
            <person name="Gao J.-M."/>
        </authorList>
    </citation>
    <scope>NUCLEOTIDE SEQUENCE [LARGE SCALE GENOMIC DNA]</scope>
    <source>
        <strain evidence="4 5">DSM 40503</strain>
    </source>
</reference>
<dbReference type="SUPFAM" id="SSF53756">
    <property type="entry name" value="UDP-Glycosyltransferase/glycogen phosphorylase"/>
    <property type="match status" value="1"/>
</dbReference>
<evidence type="ECO:0000313" key="5">
    <source>
        <dbReference type="Proteomes" id="UP000587462"/>
    </source>
</evidence>
<accession>A0A7Y7E7P9</accession>
<name>A0A7Y7E7P9_STRMO</name>
<dbReference type="InterPro" id="IPR004276">
    <property type="entry name" value="GlycoTrans_28_N"/>
</dbReference>
<dbReference type="RefSeq" id="WP_171082001.1">
    <property type="nucleotide sequence ID" value="NZ_BNBU01000004.1"/>
</dbReference>
<feature type="domain" description="Erythromycin biosynthesis protein CIII-like C-terminal" evidence="3">
    <location>
        <begin position="282"/>
        <end position="383"/>
    </location>
</feature>
<protein>
    <submittedName>
        <fullName evidence="4">Glycosyltransferase family 1 protein</fullName>
    </submittedName>
</protein>
<dbReference type="FunFam" id="3.40.50.2000:FF:000009">
    <property type="entry name" value="Sterol 3-beta-glucosyltransferase UGT80A2"/>
    <property type="match status" value="1"/>
</dbReference>
<evidence type="ECO:0000256" key="1">
    <source>
        <dbReference type="ARBA" id="ARBA00022679"/>
    </source>
</evidence>
<dbReference type="Proteomes" id="UP000587462">
    <property type="component" value="Unassembled WGS sequence"/>
</dbReference>
<dbReference type="GO" id="GO:0016758">
    <property type="term" value="F:hexosyltransferase activity"/>
    <property type="evidence" value="ECO:0007669"/>
    <property type="project" value="InterPro"/>
</dbReference>
<dbReference type="GO" id="GO:0008194">
    <property type="term" value="F:UDP-glycosyltransferase activity"/>
    <property type="evidence" value="ECO:0007669"/>
    <property type="project" value="InterPro"/>
</dbReference>
<evidence type="ECO:0000259" key="2">
    <source>
        <dbReference type="Pfam" id="PF03033"/>
    </source>
</evidence>
<dbReference type="PANTHER" id="PTHR48050:SF13">
    <property type="entry name" value="STEROL 3-BETA-GLUCOSYLTRANSFERASE UGT80A2"/>
    <property type="match status" value="1"/>
</dbReference>
<dbReference type="GO" id="GO:0005975">
    <property type="term" value="P:carbohydrate metabolic process"/>
    <property type="evidence" value="ECO:0007669"/>
    <property type="project" value="InterPro"/>
</dbReference>
<dbReference type="Pfam" id="PF06722">
    <property type="entry name" value="EryCIII-like_C"/>
    <property type="match status" value="1"/>
</dbReference>
<comment type="caution">
    <text evidence="4">The sequence shown here is derived from an EMBL/GenBank/DDBJ whole genome shotgun (WGS) entry which is preliminary data.</text>
</comment>
<dbReference type="InterPro" id="IPR050426">
    <property type="entry name" value="Glycosyltransferase_28"/>
</dbReference>